<dbReference type="EMBL" id="HG937692">
    <property type="protein sequence ID" value="CDP36017.1"/>
    <property type="molecule type" value="Genomic_DNA"/>
</dbReference>
<gene>
    <name evidence="1" type="ORF">GNLVRS02_ARAD1B03410g</name>
</gene>
<proteinExistence type="predicted"/>
<sequence length="115" mass="13744">MPACLPLHSMALFFEPPLPRYSKKRIMVKALRNPREAWGLRKKHKRALSRSHILDYNAITLRRIPYQVMLDLPFYMKQATKAAASAHRFSRKLRLSSRLLLLRRCHRRLCFSLEW</sequence>
<protein>
    <submittedName>
        <fullName evidence="1">ARAD1B03410p</fullName>
    </submittedName>
</protein>
<evidence type="ECO:0000313" key="1">
    <source>
        <dbReference type="EMBL" id="CDP36017.1"/>
    </source>
</evidence>
<reference evidence="1" key="1">
    <citation type="submission" date="2014-02" db="EMBL/GenBank/DDBJ databases">
        <authorList>
            <person name="Genoscope - CEA"/>
        </authorList>
    </citation>
    <scope>NUCLEOTIDE SEQUENCE</scope>
    <source>
        <strain evidence="1">LS3</strain>
    </source>
</reference>
<accession>A0A060TAU0</accession>
<organism evidence="1">
    <name type="scientific">Blastobotrys adeninivorans</name>
    <name type="common">Yeast</name>
    <name type="synonym">Arxula adeninivorans</name>
    <dbReference type="NCBI Taxonomy" id="409370"/>
    <lineage>
        <taxon>Eukaryota</taxon>
        <taxon>Fungi</taxon>
        <taxon>Dikarya</taxon>
        <taxon>Ascomycota</taxon>
        <taxon>Saccharomycotina</taxon>
        <taxon>Dipodascomycetes</taxon>
        <taxon>Dipodascales</taxon>
        <taxon>Trichomonascaceae</taxon>
        <taxon>Blastobotrys</taxon>
    </lineage>
</organism>
<dbReference type="AlphaFoldDB" id="A0A060TAU0"/>
<reference evidence="1" key="2">
    <citation type="submission" date="2014-06" db="EMBL/GenBank/DDBJ databases">
        <title>The complete genome of Blastobotrys (Arxula) adeninivorans LS3 - a yeast of biotechnological interest.</title>
        <authorList>
            <person name="Kunze G."/>
            <person name="Gaillardin C."/>
            <person name="Czernicka M."/>
            <person name="Durrens P."/>
            <person name="Martin T."/>
            <person name="Boer E."/>
            <person name="Gabaldon T."/>
            <person name="Cruz J."/>
            <person name="Talla E."/>
            <person name="Marck C."/>
            <person name="Goffeau A."/>
            <person name="Barbe V."/>
            <person name="Baret P."/>
            <person name="Baronian K."/>
            <person name="Beier S."/>
            <person name="Bleykasten C."/>
            <person name="Bode R."/>
            <person name="Casaregola S."/>
            <person name="Despons L."/>
            <person name="Fairhead C."/>
            <person name="Giersberg M."/>
            <person name="Gierski P."/>
            <person name="Hahnel U."/>
            <person name="Hartmann A."/>
            <person name="Jankowska D."/>
            <person name="Jubin C."/>
            <person name="Jung P."/>
            <person name="Lafontaine I."/>
            <person name="Leh-Louis V."/>
            <person name="Lemaire M."/>
            <person name="Marcet-Houben M."/>
            <person name="Mascher M."/>
            <person name="Morel G."/>
            <person name="Richard G.-F."/>
            <person name="Riechen J."/>
            <person name="Sacerdot C."/>
            <person name="Sarkar A."/>
            <person name="Savel G."/>
            <person name="Schacherer J."/>
            <person name="Sherman D."/>
            <person name="Straub M.-L."/>
            <person name="Stein N."/>
            <person name="Thierry A."/>
            <person name="Trautwein-Schult A."/>
            <person name="Westhof E."/>
            <person name="Worch S."/>
            <person name="Dujon B."/>
            <person name="Souciet J.-L."/>
            <person name="Wincker P."/>
            <person name="Scholz U."/>
            <person name="Neuveglise N."/>
        </authorList>
    </citation>
    <scope>NUCLEOTIDE SEQUENCE</scope>
    <source>
        <strain evidence="1">LS3</strain>
    </source>
</reference>
<name>A0A060TAU0_BLAAD</name>